<gene>
    <name evidence="3" type="ORF">GCM10007350_24440</name>
</gene>
<dbReference type="CDD" id="cd00291">
    <property type="entry name" value="SirA_YedF_YeeD"/>
    <property type="match status" value="1"/>
</dbReference>
<reference evidence="4" key="1">
    <citation type="journal article" date="2019" name="Int. J. Syst. Evol. Microbiol.">
        <title>The Global Catalogue of Microorganisms (GCM) 10K type strain sequencing project: providing services to taxonomists for standard genome sequencing and annotation.</title>
        <authorList>
            <consortium name="The Broad Institute Genomics Platform"/>
            <consortium name="The Broad Institute Genome Sequencing Center for Infectious Disease"/>
            <person name="Wu L."/>
            <person name="Ma J."/>
        </authorList>
    </citation>
    <scope>NUCLEOTIDE SEQUENCE [LARGE SCALE GENOMIC DNA]</scope>
    <source>
        <strain evidence="4">KCTC 23701</strain>
    </source>
</reference>
<sequence>MYASRHYFTAGAARGSGGVARYNVILSGTSAAMSADQTIDLSGLNCPLPILRTKKALATLESGQTLFVTCTDPATPTDFAAFCRQTGHALVESSSTDGRFHFLIRKR</sequence>
<dbReference type="Gene3D" id="3.30.110.40">
    <property type="entry name" value="TusA-like domain"/>
    <property type="match status" value="1"/>
</dbReference>
<comment type="similarity">
    <text evidence="1">Belongs to the sulfur carrier protein TusA family.</text>
</comment>
<dbReference type="Proteomes" id="UP000604737">
    <property type="component" value="Unassembled WGS sequence"/>
</dbReference>
<keyword evidence="4" id="KW-1185">Reference proteome</keyword>
<evidence type="ECO:0000313" key="4">
    <source>
        <dbReference type="Proteomes" id="UP000604737"/>
    </source>
</evidence>
<dbReference type="Pfam" id="PF01206">
    <property type="entry name" value="TusA"/>
    <property type="match status" value="1"/>
</dbReference>
<dbReference type="SUPFAM" id="SSF64307">
    <property type="entry name" value="SirA-like"/>
    <property type="match status" value="1"/>
</dbReference>
<proteinExistence type="inferred from homology"/>
<comment type="caution">
    <text evidence="3">The sequence shown here is derived from an EMBL/GenBank/DDBJ whole genome shotgun (WGS) entry which is preliminary data.</text>
</comment>
<dbReference type="PANTHER" id="PTHR33279:SF6">
    <property type="entry name" value="SULFUR CARRIER PROTEIN YEDF-RELATED"/>
    <property type="match status" value="1"/>
</dbReference>
<evidence type="ECO:0000259" key="2">
    <source>
        <dbReference type="PROSITE" id="PS01148"/>
    </source>
</evidence>
<accession>A0ABQ3H0X3</accession>
<dbReference type="PROSITE" id="PS01148">
    <property type="entry name" value="UPF0033"/>
    <property type="match status" value="1"/>
</dbReference>
<name>A0ABQ3H0X3_9NEIS</name>
<dbReference type="InterPro" id="IPR001455">
    <property type="entry name" value="TusA-like"/>
</dbReference>
<evidence type="ECO:0000256" key="1">
    <source>
        <dbReference type="ARBA" id="ARBA00008984"/>
    </source>
</evidence>
<organism evidence="3 4">
    <name type="scientific">Jeongeupia chitinilytica</name>
    <dbReference type="NCBI Taxonomy" id="1041641"/>
    <lineage>
        <taxon>Bacteria</taxon>
        <taxon>Pseudomonadati</taxon>
        <taxon>Pseudomonadota</taxon>
        <taxon>Betaproteobacteria</taxon>
        <taxon>Neisseriales</taxon>
        <taxon>Chitinibacteraceae</taxon>
        <taxon>Jeongeupia</taxon>
    </lineage>
</organism>
<evidence type="ECO:0000313" key="3">
    <source>
        <dbReference type="EMBL" id="GHD64755.1"/>
    </source>
</evidence>
<protein>
    <recommendedName>
        <fullName evidence="2">UPF0033 domain-containing protein</fullName>
    </recommendedName>
</protein>
<dbReference type="InterPro" id="IPR036868">
    <property type="entry name" value="TusA-like_sf"/>
</dbReference>
<feature type="domain" description="UPF0033" evidence="2">
    <location>
        <begin position="39"/>
        <end position="63"/>
    </location>
</feature>
<dbReference type="EMBL" id="BMYO01000006">
    <property type="protein sequence ID" value="GHD64755.1"/>
    <property type="molecule type" value="Genomic_DNA"/>
</dbReference>
<dbReference type="PANTHER" id="PTHR33279">
    <property type="entry name" value="SULFUR CARRIER PROTEIN YEDF-RELATED"/>
    <property type="match status" value="1"/>
</dbReference>